<gene>
    <name evidence="4" type="ORF">TDIB3V08_LOCUS7811</name>
</gene>
<evidence type="ECO:0000256" key="3">
    <source>
        <dbReference type="ARBA" id="ARBA00030733"/>
    </source>
</evidence>
<evidence type="ECO:0000313" key="4">
    <source>
        <dbReference type="EMBL" id="CAD7201615.1"/>
    </source>
</evidence>
<reference evidence="4" key="1">
    <citation type="submission" date="2020-11" db="EMBL/GenBank/DDBJ databases">
        <authorList>
            <person name="Tran Van P."/>
        </authorList>
    </citation>
    <scope>NUCLEOTIDE SEQUENCE</scope>
</reference>
<dbReference type="EMBL" id="OA568528">
    <property type="protein sequence ID" value="CAD7201615.1"/>
    <property type="molecule type" value="Genomic_DNA"/>
</dbReference>
<dbReference type="InterPro" id="IPR019171">
    <property type="entry name" value="MIX23"/>
</dbReference>
<protein>
    <recommendedName>
        <fullName evidence="2">Protein MIX23</fullName>
    </recommendedName>
    <alternativeName>
        <fullName evidence="3">Coiled-coil domain-containing protein 58</fullName>
    </alternativeName>
</protein>
<dbReference type="Pfam" id="PF09774">
    <property type="entry name" value="MIX23"/>
    <property type="match status" value="1"/>
</dbReference>
<evidence type="ECO:0000256" key="1">
    <source>
        <dbReference type="ARBA" id="ARBA00024204"/>
    </source>
</evidence>
<sequence>MAAPITLECGDFLEFQDMLKKMRSFDDKITYALNTSIPTDSFKSRVDPSATCKQLYEQLSENFDQRDEAIKNCITITANRLKELRLAKERSSDDVSVLKALRKEQTKLRLLQSELNVEEVVKERTTKVYYERCRPFYKPASLQQ</sequence>
<organism evidence="4">
    <name type="scientific">Timema douglasi</name>
    <name type="common">Walking stick</name>
    <dbReference type="NCBI Taxonomy" id="61478"/>
    <lineage>
        <taxon>Eukaryota</taxon>
        <taxon>Metazoa</taxon>
        <taxon>Ecdysozoa</taxon>
        <taxon>Arthropoda</taxon>
        <taxon>Hexapoda</taxon>
        <taxon>Insecta</taxon>
        <taxon>Pterygota</taxon>
        <taxon>Neoptera</taxon>
        <taxon>Polyneoptera</taxon>
        <taxon>Phasmatodea</taxon>
        <taxon>Timematodea</taxon>
        <taxon>Timematoidea</taxon>
        <taxon>Timematidae</taxon>
        <taxon>Timema</taxon>
    </lineage>
</organism>
<comment type="similarity">
    <text evidence="1">Belongs to the MIX23 family.</text>
</comment>
<proteinExistence type="inferred from homology"/>
<evidence type="ECO:0000256" key="2">
    <source>
        <dbReference type="ARBA" id="ARBA00024228"/>
    </source>
</evidence>
<dbReference type="GO" id="GO:0005758">
    <property type="term" value="C:mitochondrial intermembrane space"/>
    <property type="evidence" value="ECO:0007669"/>
    <property type="project" value="InterPro"/>
</dbReference>
<dbReference type="AlphaFoldDB" id="A0A7R8VN44"/>
<dbReference type="PANTHER" id="PTHR31905">
    <property type="entry name" value="COILED-COIL DOMAIN-CONTAINING PROTEIN 58"/>
    <property type="match status" value="1"/>
</dbReference>
<dbReference type="PANTHER" id="PTHR31905:SF2">
    <property type="entry name" value="PROTEIN MIX23"/>
    <property type="match status" value="1"/>
</dbReference>
<accession>A0A7R8VN44</accession>
<name>A0A7R8VN44_TIMDO</name>